<comment type="caution">
    <text evidence="1">The sequence shown here is derived from an EMBL/GenBank/DDBJ whole genome shotgun (WGS) entry which is preliminary data.</text>
</comment>
<keyword evidence="2" id="KW-1185">Reference proteome</keyword>
<accession>A0AAP0KM47</accession>
<organism evidence="1 2">
    <name type="scientific">Stephania japonica</name>
    <dbReference type="NCBI Taxonomy" id="461633"/>
    <lineage>
        <taxon>Eukaryota</taxon>
        <taxon>Viridiplantae</taxon>
        <taxon>Streptophyta</taxon>
        <taxon>Embryophyta</taxon>
        <taxon>Tracheophyta</taxon>
        <taxon>Spermatophyta</taxon>
        <taxon>Magnoliopsida</taxon>
        <taxon>Ranunculales</taxon>
        <taxon>Menispermaceae</taxon>
        <taxon>Menispermoideae</taxon>
        <taxon>Cissampelideae</taxon>
        <taxon>Stephania</taxon>
    </lineage>
</organism>
<name>A0AAP0KM47_9MAGN</name>
<reference evidence="1 2" key="1">
    <citation type="submission" date="2024-01" db="EMBL/GenBank/DDBJ databases">
        <title>Genome assemblies of Stephania.</title>
        <authorList>
            <person name="Yang L."/>
        </authorList>
    </citation>
    <scope>NUCLEOTIDE SEQUENCE [LARGE SCALE GENOMIC DNA]</scope>
    <source>
        <strain evidence="1">QJT</strain>
        <tissue evidence="1">Leaf</tissue>
    </source>
</reference>
<evidence type="ECO:0000313" key="2">
    <source>
        <dbReference type="Proteomes" id="UP001417504"/>
    </source>
</evidence>
<dbReference type="AlphaFoldDB" id="A0AAP0KM47"/>
<dbReference type="Proteomes" id="UP001417504">
    <property type="component" value="Unassembled WGS sequence"/>
</dbReference>
<protein>
    <submittedName>
        <fullName evidence="1">Uncharacterized protein</fullName>
    </submittedName>
</protein>
<sequence>MWTLSFHSFDRLLLLPFPQLCDCSRRVRAEANAMIEGLVEGHSTVAHRNLDNPRAAPPHDTCVEFSIMVALLAGPSAKEAVRDSIKQSPATFQ</sequence>
<dbReference type="EMBL" id="JBBNAE010000001">
    <property type="protein sequence ID" value="KAK9155097.1"/>
    <property type="molecule type" value="Genomic_DNA"/>
</dbReference>
<evidence type="ECO:0000313" key="1">
    <source>
        <dbReference type="EMBL" id="KAK9155097.1"/>
    </source>
</evidence>
<gene>
    <name evidence="1" type="ORF">Sjap_002577</name>
</gene>
<proteinExistence type="predicted"/>